<keyword evidence="6" id="KW-0472">Membrane</keyword>
<evidence type="ECO:0000256" key="3">
    <source>
        <dbReference type="ARBA" id="ARBA00022777"/>
    </source>
</evidence>
<dbReference type="InterPro" id="IPR000719">
    <property type="entry name" value="Prot_kinase_dom"/>
</dbReference>
<keyword evidence="2 5" id="KW-0547">Nucleotide-binding</keyword>
<dbReference type="Gene3D" id="1.10.510.10">
    <property type="entry name" value="Transferase(Phosphotransferase) domain 1"/>
    <property type="match status" value="1"/>
</dbReference>
<evidence type="ECO:0000256" key="6">
    <source>
        <dbReference type="SAM" id="Phobius"/>
    </source>
</evidence>
<keyword evidence="6" id="KW-1133">Transmembrane helix</keyword>
<dbReference type="InterPro" id="IPR008271">
    <property type="entry name" value="Ser/Thr_kinase_AS"/>
</dbReference>
<protein>
    <submittedName>
        <fullName evidence="8">Serine/threonine protein kinase</fullName>
    </submittedName>
</protein>
<evidence type="ECO:0000313" key="9">
    <source>
        <dbReference type="Proteomes" id="UP000593892"/>
    </source>
</evidence>
<dbReference type="PROSITE" id="PS50011">
    <property type="entry name" value="PROTEIN_KINASE_DOM"/>
    <property type="match status" value="1"/>
</dbReference>
<dbReference type="PROSITE" id="PS00107">
    <property type="entry name" value="PROTEIN_KINASE_ATP"/>
    <property type="match status" value="1"/>
</dbReference>
<keyword evidence="1" id="KW-0808">Transferase</keyword>
<reference evidence="8 9" key="1">
    <citation type="submission" date="2020-10" db="EMBL/GenBank/DDBJ databases">
        <title>Complete genome sequence of Paludibaculum fermentans P105T, a facultatively anaerobic acidobacterium capable of dissimilatory Fe(III) reduction.</title>
        <authorList>
            <person name="Dedysh S.N."/>
            <person name="Beletsky A.V."/>
            <person name="Kulichevskaya I.S."/>
            <person name="Mardanov A.V."/>
            <person name="Ravin N.V."/>
        </authorList>
    </citation>
    <scope>NUCLEOTIDE SEQUENCE [LARGE SCALE GENOMIC DNA]</scope>
    <source>
        <strain evidence="8 9">P105</strain>
    </source>
</reference>
<dbReference type="PROSITE" id="PS00108">
    <property type="entry name" value="PROTEIN_KINASE_ST"/>
    <property type="match status" value="1"/>
</dbReference>
<feature type="transmembrane region" description="Helical" evidence="6">
    <location>
        <begin position="356"/>
        <end position="376"/>
    </location>
</feature>
<dbReference type="Pfam" id="PF00069">
    <property type="entry name" value="Pkinase"/>
    <property type="match status" value="1"/>
</dbReference>
<dbReference type="Gene3D" id="1.25.40.10">
    <property type="entry name" value="Tetratricopeptide repeat domain"/>
    <property type="match status" value="2"/>
</dbReference>
<dbReference type="CDD" id="cd14014">
    <property type="entry name" value="STKc_PknB_like"/>
    <property type="match status" value="1"/>
</dbReference>
<dbReference type="InterPro" id="IPR011990">
    <property type="entry name" value="TPR-like_helical_dom_sf"/>
</dbReference>
<dbReference type="RefSeq" id="WP_194448803.1">
    <property type="nucleotide sequence ID" value="NZ_CP063849.1"/>
</dbReference>
<keyword evidence="6" id="KW-0812">Transmembrane</keyword>
<evidence type="ECO:0000256" key="4">
    <source>
        <dbReference type="ARBA" id="ARBA00022840"/>
    </source>
</evidence>
<feature type="binding site" evidence="5">
    <location>
        <position position="113"/>
    </location>
    <ligand>
        <name>ATP</name>
        <dbReference type="ChEBI" id="CHEBI:30616"/>
    </ligand>
</feature>
<dbReference type="Proteomes" id="UP000593892">
    <property type="component" value="Chromosome"/>
</dbReference>
<dbReference type="KEGG" id="pfer:IRI77_30875"/>
<proteinExistence type="predicted"/>
<keyword evidence="4 5" id="KW-0067">ATP-binding</keyword>
<name>A0A7S7NPY1_PALFE</name>
<dbReference type="AlphaFoldDB" id="A0A7S7NPY1"/>
<evidence type="ECO:0000256" key="1">
    <source>
        <dbReference type="ARBA" id="ARBA00022679"/>
    </source>
</evidence>
<dbReference type="SUPFAM" id="SSF56112">
    <property type="entry name" value="Protein kinase-like (PK-like)"/>
    <property type="match status" value="1"/>
</dbReference>
<dbReference type="PANTHER" id="PTHR43289">
    <property type="entry name" value="MITOGEN-ACTIVATED PROTEIN KINASE KINASE KINASE 20-RELATED"/>
    <property type="match status" value="1"/>
</dbReference>
<dbReference type="PROSITE" id="PS00018">
    <property type="entry name" value="EF_HAND_1"/>
    <property type="match status" value="1"/>
</dbReference>
<dbReference type="InterPro" id="IPR011009">
    <property type="entry name" value="Kinase-like_dom_sf"/>
</dbReference>
<evidence type="ECO:0000256" key="2">
    <source>
        <dbReference type="ARBA" id="ARBA00022741"/>
    </source>
</evidence>
<accession>A0A7S7NPY1</accession>
<gene>
    <name evidence="8" type="ORF">IRI77_30875</name>
</gene>
<dbReference type="GO" id="GO:0004674">
    <property type="term" value="F:protein serine/threonine kinase activity"/>
    <property type="evidence" value="ECO:0007669"/>
    <property type="project" value="UniProtKB-KW"/>
</dbReference>
<evidence type="ECO:0000259" key="7">
    <source>
        <dbReference type="PROSITE" id="PS50011"/>
    </source>
</evidence>
<dbReference type="Gene3D" id="3.30.200.20">
    <property type="entry name" value="Phosphorylase Kinase, domain 1"/>
    <property type="match status" value="1"/>
</dbReference>
<keyword evidence="8" id="KW-0723">Serine/threonine-protein kinase</keyword>
<dbReference type="PANTHER" id="PTHR43289:SF34">
    <property type="entry name" value="SERINE_THREONINE-PROTEIN KINASE YBDM-RELATED"/>
    <property type="match status" value="1"/>
</dbReference>
<organism evidence="8 9">
    <name type="scientific">Paludibaculum fermentans</name>
    <dbReference type="NCBI Taxonomy" id="1473598"/>
    <lineage>
        <taxon>Bacteria</taxon>
        <taxon>Pseudomonadati</taxon>
        <taxon>Acidobacteriota</taxon>
        <taxon>Terriglobia</taxon>
        <taxon>Bryobacterales</taxon>
        <taxon>Bryobacteraceae</taxon>
        <taxon>Paludibaculum</taxon>
    </lineage>
</organism>
<dbReference type="SUPFAM" id="SSF48452">
    <property type="entry name" value="TPR-like"/>
    <property type="match status" value="1"/>
</dbReference>
<evidence type="ECO:0000313" key="8">
    <source>
        <dbReference type="EMBL" id="QOY87134.1"/>
    </source>
</evidence>
<keyword evidence="9" id="KW-1185">Reference proteome</keyword>
<dbReference type="InterPro" id="IPR017441">
    <property type="entry name" value="Protein_kinase_ATP_BS"/>
</dbReference>
<dbReference type="GO" id="GO:0005524">
    <property type="term" value="F:ATP binding"/>
    <property type="evidence" value="ECO:0007669"/>
    <property type="project" value="UniProtKB-UniRule"/>
</dbReference>
<dbReference type="EMBL" id="CP063849">
    <property type="protein sequence ID" value="QOY87134.1"/>
    <property type="molecule type" value="Genomic_DNA"/>
</dbReference>
<dbReference type="SMART" id="SM00220">
    <property type="entry name" value="S_TKc"/>
    <property type="match status" value="1"/>
</dbReference>
<sequence>MPFDGINSQRWKSIRDLAGRLLDESEGAWDDILAEQCGADEELRQSVLHLARNYSESGDLFGAEPVLGRRAGPQPPERIGPYRIAREIGSGGMGSVYLAYRDDQSYYKQVAIKLIPRLGGRSRQRLFQRERQILALLEHPHITRLLDGGEAGDGSQYLVMEYVDGIPLTEYTAGRPAREILTVFLDVCAAIQYAHQNMVVHRDLKPSNILVTREGQVKVLDFGIARLLEQGPSLDAGQGGITQAVMTPAYASPEQLAGQPANTLSDIYSLGVVLHRLLTGQLPQGARPAPSRWRPTLRGDLDSIVLKMLEVNPAHRYTSVEQLARDIERHLRRQPVEARQGAAWYRAWRFVQRRCWAVAAAVMLLAVLGAGVAATLSQKRLAERRFEQIKGYARSTMFEYQERLSDMPGSTALRAKMASDAVQYLDQIAAGADGDDGVRRETALAYRRVGEVQGYGRVANLGDQSNAVVNLGKSAAILEDLLARNPRDPGLRVELSVSLERIANALSLSGRNGQARVQAERAIALLSGMDPGGAAQAESAAWRALSEIEERCGRDHRSIEAAHRAVERVGQAPGRQGKGWREARALALGRLARAITWGRGPDAEALESAQQAVALYPGGLPACGRDRACRLGYLLAREQVGMVHNFAGRAQEAIPLYRRLELETAALIRGDPHDRQLLRILKSAQMAQGTCYQSLERTEASLKKLRDSIRTAERIVETDSAHPEAACSAVQSHAKYAEVLVQGTGRIAEAREHLRTALRLSDASSSDSLTCLDYRKVTVINLARVAERSGDWAAGMEWRRETVRTAARYVALTPGEPLGLVIEAGANFELGLGGLNAAQHGDALARLREARQALEHARSIYQKLQALGWPLKNQYRGWPERTAALLSAVEGHLRSLGLS</sequence>
<keyword evidence="3 8" id="KW-0418">Kinase</keyword>
<feature type="domain" description="Protein kinase" evidence="7">
    <location>
        <begin position="82"/>
        <end position="331"/>
    </location>
</feature>
<evidence type="ECO:0000256" key="5">
    <source>
        <dbReference type="PROSITE-ProRule" id="PRU10141"/>
    </source>
</evidence>
<dbReference type="InterPro" id="IPR018247">
    <property type="entry name" value="EF_Hand_1_Ca_BS"/>
</dbReference>